<name>A0A919LCY5_9ACTN</name>
<evidence type="ECO:0000313" key="4">
    <source>
        <dbReference type="Proteomes" id="UP000600026"/>
    </source>
</evidence>
<gene>
    <name evidence="3" type="ORF">Sxan_01060</name>
</gene>
<keyword evidence="4" id="KW-1185">Reference proteome</keyword>
<dbReference type="EMBL" id="BNEE01000002">
    <property type="protein sequence ID" value="GHI82742.1"/>
    <property type="molecule type" value="Genomic_DNA"/>
</dbReference>
<sequence length="200" mass="21429">MAALGFSFVVRGWELGIAAWITVPLPAAAAVAAAWGGAREGRKDGIRQEAVADALAPGETPLSAYLVRSVPLHLEVPDVWDQCVPQLTTRELQLWQDTSLLLGRPWSELGVIAHGDDRAIVRGPRKGRSPNCSWKNRARRKNSSSPAPASRRAHAADRPGPCPDRGGLPCLGPGARPGVRPRASARPRGRDGRRSGARRP</sequence>
<keyword evidence="2" id="KW-0472">Membrane</keyword>
<evidence type="ECO:0000256" key="2">
    <source>
        <dbReference type="SAM" id="Phobius"/>
    </source>
</evidence>
<feature type="region of interest" description="Disordered" evidence="1">
    <location>
        <begin position="121"/>
        <end position="200"/>
    </location>
</feature>
<comment type="caution">
    <text evidence="3">The sequence shown here is derived from an EMBL/GenBank/DDBJ whole genome shotgun (WGS) entry which is preliminary data.</text>
</comment>
<accession>A0A919LCY5</accession>
<dbReference type="AlphaFoldDB" id="A0A919LCY5"/>
<keyword evidence="2" id="KW-1133">Transmembrane helix</keyword>
<protein>
    <submittedName>
        <fullName evidence="3">Uncharacterized protein</fullName>
    </submittedName>
</protein>
<reference evidence="3" key="1">
    <citation type="submission" date="2020-09" db="EMBL/GenBank/DDBJ databases">
        <title>Whole genome shotgun sequence of Streptomyces xanthophaeus NBRC 12829.</title>
        <authorList>
            <person name="Komaki H."/>
            <person name="Tamura T."/>
        </authorList>
    </citation>
    <scope>NUCLEOTIDE SEQUENCE</scope>
    <source>
        <strain evidence="3">NBRC 12829</strain>
    </source>
</reference>
<evidence type="ECO:0000313" key="3">
    <source>
        <dbReference type="EMBL" id="GHI82742.1"/>
    </source>
</evidence>
<feature type="transmembrane region" description="Helical" evidence="2">
    <location>
        <begin position="17"/>
        <end position="38"/>
    </location>
</feature>
<evidence type="ECO:0000256" key="1">
    <source>
        <dbReference type="SAM" id="MobiDB-lite"/>
    </source>
</evidence>
<keyword evidence="2" id="KW-0812">Transmembrane</keyword>
<proteinExistence type="predicted"/>
<dbReference type="Proteomes" id="UP000600026">
    <property type="component" value="Unassembled WGS sequence"/>
</dbReference>
<organism evidence="3 4">
    <name type="scientific">Streptomyces xanthophaeus</name>
    <dbReference type="NCBI Taxonomy" id="67385"/>
    <lineage>
        <taxon>Bacteria</taxon>
        <taxon>Bacillati</taxon>
        <taxon>Actinomycetota</taxon>
        <taxon>Actinomycetes</taxon>
        <taxon>Kitasatosporales</taxon>
        <taxon>Streptomycetaceae</taxon>
        <taxon>Streptomyces</taxon>
    </lineage>
</organism>
<feature type="compositionally biased region" description="Low complexity" evidence="1">
    <location>
        <begin position="172"/>
        <end position="186"/>
    </location>
</feature>